<keyword evidence="2" id="KW-1185">Reference proteome</keyword>
<gene>
    <name evidence="1" type="ORF">QWJ38_23540</name>
</gene>
<sequence>MAQPPFFHEASGAVRFWVRVDGALIGASISRETLHHRFRPGVQGDEPLDTYLTFASVIQAAVASRVAQGSIEPVMLREFDLNK</sequence>
<accession>A0ABT8E0D5</accession>
<organism evidence="1 2">
    <name type="scientific">Roseateles violae</name>
    <dbReference type="NCBI Taxonomy" id="3058042"/>
    <lineage>
        <taxon>Bacteria</taxon>
        <taxon>Pseudomonadati</taxon>
        <taxon>Pseudomonadota</taxon>
        <taxon>Betaproteobacteria</taxon>
        <taxon>Burkholderiales</taxon>
        <taxon>Sphaerotilaceae</taxon>
        <taxon>Roseateles</taxon>
    </lineage>
</organism>
<protein>
    <submittedName>
        <fullName evidence="1">DUF1488 family protein</fullName>
    </submittedName>
</protein>
<comment type="caution">
    <text evidence="1">The sequence shown here is derived from an EMBL/GenBank/DDBJ whole genome shotgun (WGS) entry which is preliminary data.</text>
</comment>
<dbReference type="Proteomes" id="UP001228044">
    <property type="component" value="Unassembled WGS sequence"/>
</dbReference>
<dbReference type="EMBL" id="JAUHHC010000009">
    <property type="protein sequence ID" value="MDN3923270.1"/>
    <property type="molecule type" value="Genomic_DNA"/>
</dbReference>
<reference evidence="1 2" key="1">
    <citation type="submission" date="2023-06" db="EMBL/GenBank/DDBJ databases">
        <title>Pelomonas sp. PFR6 16S ribosomal RNA gene Genome sequencing and assembly.</title>
        <authorList>
            <person name="Woo H."/>
        </authorList>
    </citation>
    <scope>NUCLEOTIDE SEQUENCE [LARGE SCALE GENOMIC DNA]</scope>
    <source>
        <strain evidence="1 2">PFR6</strain>
    </source>
</reference>
<evidence type="ECO:0000313" key="2">
    <source>
        <dbReference type="Proteomes" id="UP001228044"/>
    </source>
</evidence>
<name>A0ABT8E0D5_9BURK</name>
<evidence type="ECO:0000313" key="1">
    <source>
        <dbReference type="EMBL" id="MDN3923270.1"/>
    </source>
</evidence>
<proteinExistence type="predicted"/>
<dbReference type="RefSeq" id="WP_290361575.1">
    <property type="nucleotide sequence ID" value="NZ_JAUHHC010000009.1"/>
</dbReference>